<dbReference type="Pfam" id="PF14281">
    <property type="entry name" value="PDDEXK_4"/>
    <property type="match status" value="1"/>
</dbReference>
<dbReference type="OrthoDB" id="328941at2157"/>
<organism evidence="1 2">
    <name type="scientific">Halorubrum vacuolatum</name>
    <name type="common">Natronobacterium vacuolatum</name>
    <dbReference type="NCBI Taxonomy" id="63740"/>
    <lineage>
        <taxon>Archaea</taxon>
        <taxon>Methanobacteriati</taxon>
        <taxon>Methanobacteriota</taxon>
        <taxon>Stenosarchaea group</taxon>
        <taxon>Halobacteria</taxon>
        <taxon>Halobacteriales</taxon>
        <taxon>Haloferacaceae</taxon>
        <taxon>Halorubrum</taxon>
    </lineage>
</organism>
<sequence length="449" mass="51470">MAERIESRLAEIRQQLAVLPKAEEPPPTSLQVLGRSTQERDWQQFLVYFLTPREAHGLDHAVLEHVLAALADREGLEYSFSRFEINDIKIAQEVSTSEGIPDVMLWVPEEWFMCWELKIEASEGQDQTVRYVNVDAFDGIDLDKSEIPSDGHHYVYLTPDEASPPAADDFVQVSWEWIASELQTFLAESYDAYPARTTAQLRDFIDTIRSELTVTDYQENQQEMVELYVKNYDIIADIEAAFNDAWSAFEETWGTRLAQTLDAAELVDDPDVPDEYAAVELEMNGDERRQWTFRQGKSDWSWMFPREWWWKLDEDRPVSNAIKPNARVGFLHRLERNQEDAVRDHTLIVYVRNAPSGHEDFYNGFADRFAEARNEIEATIAGTNFTVTGNKSNVLRGEYGIKTDGHGDFFEAYLAALARAIDEGVVSNPELIGTIDRLYKTTIDEDVAV</sequence>
<keyword evidence="2" id="KW-1185">Reference proteome</keyword>
<reference evidence="1 2" key="1">
    <citation type="submission" date="2017-06" db="EMBL/GenBank/DDBJ databases">
        <authorList>
            <person name="Kim H.J."/>
            <person name="Triplett B.A."/>
        </authorList>
    </citation>
    <scope>NUCLEOTIDE SEQUENCE [LARGE SCALE GENOMIC DNA]</scope>
    <source>
        <strain evidence="1 2">DSM 8800</strain>
    </source>
</reference>
<proteinExistence type="predicted"/>
<protein>
    <submittedName>
        <fullName evidence="1">PD-(D/E)XK nuclease superfamily protein</fullName>
    </submittedName>
</protein>
<evidence type="ECO:0000313" key="1">
    <source>
        <dbReference type="EMBL" id="SNR56679.1"/>
    </source>
</evidence>
<evidence type="ECO:0000313" key="2">
    <source>
        <dbReference type="Proteomes" id="UP000198397"/>
    </source>
</evidence>
<accession>A0A238XFG3</accession>
<dbReference type="RefSeq" id="WP_089385490.1">
    <property type="nucleotide sequence ID" value="NZ_FZNQ01000016.1"/>
</dbReference>
<dbReference type="Proteomes" id="UP000198397">
    <property type="component" value="Unassembled WGS sequence"/>
</dbReference>
<dbReference type="InterPro" id="IPR029470">
    <property type="entry name" value="PDDEXK_4"/>
</dbReference>
<gene>
    <name evidence="1" type="ORF">SAMN06264855_11613</name>
</gene>
<name>A0A238XFG3_HALVU</name>
<dbReference type="AlphaFoldDB" id="A0A238XFG3"/>
<dbReference type="EMBL" id="FZNQ01000016">
    <property type="protein sequence ID" value="SNR56679.1"/>
    <property type="molecule type" value="Genomic_DNA"/>
</dbReference>